<keyword evidence="3" id="KW-1185">Reference proteome</keyword>
<dbReference type="EMBL" id="UYYF01004281">
    <property type="protein sequence ID" value="VDN01340.1"/>
    <property type="molecule type" value="Genomic_DNA"/>
</dbReference>
<feature type="region of interest" description="Disordered" evidence="1">
    <location>
        <begin position="523"/>
        <end position="605"/>
    </location>
</feature>
<dbReference type="Proteomes" id="UP000276776">
    <property type="component" value="Unassembled WGS sequence"/>
</dbReference>
<reference evidence="2 3" key="2">
    <citation type="submission" date="2018-11" db="EMBL/GenBank/DDBJ databases">
        <authorList>
            <consortium name="Pathogen Informatics"/>
        </authorList>
    </citation>
    <scope>NUCLEOTIDE SEQUENCE [LARGE SCALE GENOMIC DNA]</scope>
</reference>
<dbReference type="WBParaSite" id="TCLT_0000426901-mRNA-1">
    <property type="protein sequence ID" value="TCLT_0000426901-mRNA-1"/>
    <property type="gene ID" value="TCLT_0000426901"/>
</dbReference>
<sequence>MTSKGLLGILSDETIFEIFEKLAPRERARFSALNKHMFYLLYPWSDINRITAYKIGIVLASDRRILEVHHSTAVANQTSTEQDFNFLARTLRSTPFIQKLVISSVEHICTLPATAFDCLTKLQELTLPCDTFDNGLKLSDKIKTLFSIKTLIVLRILKRFDTPRKAKNVIRAEHAQNLQAVSLKMLKLQGVSLTPKAMDVISKKYSNSLRFLCLMGTLAHTPDAANYLNALRNFKNLCKLTLPPSLLSLSSKPLYQECRLLSQLNVKYLCVYVYESEIIETRYFLKKLLPTTLKELCLHDPTHLVMRDLRNEEFRKLNFKVTFCKRMDTLYQQDWMHGHCELLSHMIWMQPYKHFNTEYPNLVPGWWYFMSENVDTAEENTEITATDASIVSQGQPAPAAQPQLPANEDPGEMMMATIARFFERMIDEQLNTEFGGNVFTDLPVTRNLPNNQIAATNNLATRNTIPQNRIDCSQFAVYPNFFIYITVPVMFSNHHITSLHVEPPIGQPIGTHPRTSFVVISSNRRGNSRIPGRVTLPPSAPPTHITPTAREMRQELPSVPTTTETTDSDDSDDSEDGNDSDSTHTGSSISPTPTTITGTRTSSGG</sequence>
<protein>
    <submittedName>
        <fullName evidence="4">F-box domain-containing protein</fullName>
    </submittedName>
</protein>
<proteinExistence type="predicted"/>
<reference evidence="4" key="1">
    <citation type="submission" date="2017-02" db="UniProtKB">
        <authorList>
            <consortium name="WormBaseParasite"/>
        </authorList>
    </citation>
    <scope>IDENTIFICATION</scope>
</reference>
<feature type="compositionally biased region" description="Acidic residues" evidence="1">
    <location>
        <begin position="566"/>
        <end position="579"/>
    </location>
</feature>
<feature type="compositionally biased region" description="Low complexity" evidence="1">
    <location>
        <begin position="583"/>
        <end position="605"/>
    </location>
</feature>
<evidence type="ECO:0000313" key="3">
    <source>
        <dbReference type="Proteomes" id="UP000276776"/>
    </source>
</evidence>
<name>A0A0N5CVD9_THECL</name>
<dbReference type="SUPFAM" id="SSF52047">
    <property type="entry name" value="RNI-like"/>
    <property type="match status" value="1"/>
</dbReference>
<accession>A0A0N5CVD9</accession>
<organism evidence="4">
    <name type="scientific">Thelazia callipaeda</name>
    <name type="common">Oriental eyeworm</name>
    <name type="synonym">Parasitic nematode</name>
    <dbReference type="NCBI Taxonomy" id="103827"/>
    <lineage>
        <taxon>Eukaryota</taxon>
        <taxon>Metazoa</taxon>
        <taxon>Ecdysozoa</taxon>
        <taxon>Nematoda</taxon>
        <taxon>Chromadorea</taxon>
        <taxon>Rhabditida</taxon>
        <taxon>Spirurina</taxon>
        <taxon>Spiruromorpha</taxon>
        <taxon>Thelazioidea</taxon>
        <taxon>Thelaziidae</taxon>
        <taxon>Thelazia</taxon>
    </lineage>
</organism>
<evidence type="ECO:0000313" key="2">
    <source>
        <dbReference type="EMBL" id="VDN01340.1"/>
    </source>
</evidence>
<dbReference type="AlphaFoldDB" id="A0A0N5CVD9"/>
<dbReference type="OrthoDB" id="5836677at2759"/>
<evidence type="ECO:0000313" key="4">
    <source>
        <dbReference type="WBParaSite" id="TCLT_0000426901-mRNA-1"/>
    </source>
</evidence>
<gene>
    <name evidence="2" type="ORF">TCLT_LOCUS4258</name>
</gene>
<evidence type="ECO:0000256" key="1">
    <source>
        <dbReference type="SAM" id="MobiDB-lite"/>
    </source>
</evidence>